<dbReference type="PANTHER" id="PTHR40394">
    <property type="entry name" value="LIPOPROTEIN-RELATED"/>
    <property type="match status" value="1"/>
</dbReference>
<feature type="transmembrane region" description="Helical" evidence="1">
    <location>
        <begin position="57"/>
        <end position="76"/>
    </location>
</feature>
<proteinExistence type="predicted"/>
<evidence type="ECO:0000313" key="3">
    <source>
        <dbReference type="Proteomes" id="UP001108027"/>
    </source>
</evidence>
<dbReference type="Pfam" id="PF11821">
    <property type="entry name" value="ActD"/>
    <property type="match status" value="1"/>
</dbReference>
<accession>A0A9Q3UPK3</accession>
<dbReference type="InterPro" id="IPR021776">
    <property type="entry name" value="ActD"/>
</dbReference>
<keyword evidence="1" id="KW-0812">Transmembrane</keyword>
<protein>
    <submittedName>
        <fullName evidence="2">DUF3341 domain-containing protein</fullName>
    </submittedName>
</protein>
<gene>
    <name evidence="2" type="ORF">LL252_11920</name>
</gene>
<evidence type="ECO:0000313" key="2">
    <source>
        <dbReference type="EMBL" id="MCC4309279.1"/>
    </source>
</evidence>
<evidence type="ECO:0000256" key="1">
    <source>
        <dbReference type="SAM" id="Phobius"/>
    </source>
</evidence>
<keyword evidence="3" id="KW-1185">Reference proteome</keyword>
<reference evidence="2" key="1">
    <citation type="submission" date="2021-10" db="EMBL/GenBank/DDBJ databases">
        <title>The diversity and Nitrogen Metabolism of Culturable Nitrate-Utilizing Bacteria Within the Oxygen Minimum Zone of the Changjiang (Yangtze River)Estuary.</title>
        <authorList>
            <person name="Zhang D."/>
            <person name="Zheng J."/>
            <person name="Liu S."/>
            <person name="He W."/>
        </authorList>
    </citation>
    <scope>NUCLEOTIDE SEQUENCE</scope>
    <source>
        <strain evidence="2">FXH-223</strain>
    </source>
</reference>
<name>A0A9Q3UPK3_9GAMM</name>
<feature type="transmembrane region" description="Helical" evidence="1">
    <location>
        <begin position="96"/>
        <end position="119"/>
    </location>
</feature>
<dbReference type="EMBL" id="JAJGNA010000014">
    <property type="protein sequence ID" value="MCC4309279.1"/>
    <property type="molecule type" value="Genomic_DNA"/>
</dbReference>
<sequence>MAERLHGLLARFPDADRLIAASRDLRECGLSRLDAYTPHPVAGLPEALGVRDRRVPLTALICAVLAGAGTLALQIYASLDYPFNVGGKPVVSWPAYMIVTFAMSMVGATLGALFSMLLLNGFPRPYHPLFNVAEFDAASRDGFFLCVEAADPRFDAERLNQRLKQHGAERVWEVPA</sequence>
<organism evidence="2 3">
    <name type="scientific">Alloalcanivorax marinus</name>
    <dbReference type="NCBI Taxonomy" id="1177169"/>
    <lineage>
        <taxon>Bacteria</taxon>
        <taxon>Pseudomonadati</taxon>
        <taxon>Pseudomonadota</taxon>
        <taxon>Gammaproteobacteria</taxon>
        <taxon>Oceanospirillales</taxon>
        <taxon>Alcanivoracaceae</taxon>
        <taxon>Alloalcanivorax</taxon>
    </lineage>
</organism>
<dbReference type="PANTHER" id="PTHR40394:SF2">
    <property type="entry name" value="QUINOL:CYTOCHROME C OXIDOREDUCTASE MEMBRANE PROTEIN"/>
    <property type="match status" value="1"/>
</dbReference>
<dbReference type="Proteomes" id="UP001108027">
    <property type="component" value="Unassembled WGS sequence"/>
</dbReference>
<dbReference type="RefSeq" id="WP_204428646.1">
    <property type="nucleotide sequence ID" value="NZ_ARXL01000115.1"/>
</dbReference>
<comment type="caution">
    <text evidence="2">The sequence shown here is derived from an EMBL/GenBank/DDBJ whole genome shotgun (WGS) entry which is preliminary data.</text>
</comment>
<keyword evidence="1" id="KW-1133">Transmembrane helix</keyword>
<dbReference type="AlphaFoldDB" id="A0A9Q3UPK3"/>
<keyword evidence="1" id="KW-0472">Membrane</keyword>